<protein>
    <submittedName>
        <fullName evidence="2">Uncharacterized protein</fullName>
    </submittedName>
</protein>
<feature type="non-terminal residue" evidence="2">
    <location>
        <position position="255"/>
    </location>
</feature>
<feature type="coiled-coil region" evidence="1">
    <location>
        <begin position="151"/>
        <end position="192"/>
    </location>
</feature>
<proteinExistence type="predicted"/>
<evidence type="ECO:0000313" key="2">
    <source>
        <dbReference type="EMBL" id="EJK48629.1"/>
    </source>
</evidence>
<dbReference type="EMBL" id="AGNL01045598">
    <property type="protein sequence ID" value="EJK48629.1"/>
    <property type="molecule type" value="Genomic_DNA"/>
</dbReference>
<comment type="caution">
    <text evidence="2">The sequence shown here is derived from an EMBL/GenBank/DDBJ whole genome shotgun (WGS) entry which is preliminary data.</text>
</comment>
<reference evidence="2 3" key="1">
    <citation type="journal article" date="2012" name="Genome Biol.">
        <title>Genome and low-iron response of an oceanic diatom adapted to chronic iron limitation.</title>
        <authorList>
            <person name="Lommer M."/>
            <person name="Specht M."/>
            <person name="Roy A.S."/>
            <person name="Kraemer L."/>
            <person name="Andreson R."/>
            <person name="Gutowska M.A."/>
            <person name="Wolf J."/>
            <person name="Bergner S.V."/>
            <person name="Schilhabel M.B."/>
            <person name="Klostermeier U.C."/>
            <person name="Beiko R.G."/>
            <person name="Rosenstiel P."/>
            <person name="Hippler M."/>
            <person name="Laroche J."/>
        </authorList>
    </citation>
    <scope>NUCLEOTIDE SEQUENCE [LARGE SCALE GENOMIC DNA]</scope>
    <source>
        <strain evidence="2 3">CCMP1005</strain>
    </source>
</reference>
<sequence length="255" mass="29478">MRQQNASKRLCAASLLADHEQTDQRKEFCGGNLTSIDDIKKITQDVIGNNNIKKQGLKRIVSSIRIAARNKLLLKRSNDNHQIGLRFIELEQEGTDQSKEEMEKLEAYIREDDEGFWEDGMQESERMIKEVSEDLGRKLVDTAGHVPTELLNNRSLQLAQCEEKIEELNALIENNNDEILHLQTRLAEEQDKMSPNDRILQRLSLANQRIERIKPIHEEAVFHNQELSAINGKLTTELRNKDYQIRATVERELVL</sequence>
<accession>K0R903</accession>
<dbReference type="Proteomes" id="UP000266841">
    <property type="component" value="Unassembled WGS sequence"/>
</dbReference>
<keyword evidence="3" id="KW-1185">Reference proteome</keyword>
<gene>
    <name evidence="2" type="ORF">THAOC_32556</name>
</gene>
<organism evidence="2 3">
    <name type="scientific">Thalassiosira oceanica</name>
    <name type="common">Marine diatom</name>
    <dbReference type="NCBI Taxonomy" id="159749"/>
    <lineage>
        <taxon>Eukaryota</taxon>
        <taxon>Sar</taxon>
        <taxon>Stramenopiles</taxon>
        <taxon>Ochrophyta</taxon>
        <taxon>Bacillariophyta</taxon>
        <taxon>Coscinodiscophyceae</taxon>
        <taxon>Thalassiosirophycidae</taxon>
        <taxon>Thalassiosirales</taxon>
        <taxon>Thalassiosiraceae</taxon>
        <taxon>Thalassiosira</taxon>
    </lineage>
</organism>
<name>K0R903_THAOC</name>
<evidence type="ECO:0000313" key="3">
    <source>
        <dbReference type="Proteomes" id="UP000266841"/>
    </source>
</evidence>
<keyword evidence="1" id="KW-0175">Coiled coil</keyword>
<evidence type="ECO:0000256" key="1">
    <source>
        <dbReference type="SAM" id="Coils"/>
    </source>
</evidence>
<dbReference type="AlphaFoldDB" id="K0R903"/>